<accession>A0A927N798</accession>
<dbReference type="RefSeq" id="WP_202896725.1">
    <property type="nucleotide sequence ID" value="NZ_BAABJL010000095.1"/>
</dbReference>
<reference evidence="2" key="1">
    <citation type="submission" date="2020-10" db="EMBL/GenBank/DDBJ databases">
        <title>Sequencing the genomes of 1000 actinobacteria strains.</title>
        <authorList>
            <person name="Klenk H.-P."/>
        </authorList>
    </citation>
    <scope>NUCLEOTIDE SEQUENCE</scope>
    <source>
        <strain evidence="2">DSM 45354</strain>
    </source>
</reference>
<dbReference type="EMBL" id="JADBEM010000001">
    <property type="protein sequence ID" value="MBE1610272.1"/>
    <property type="molecule type" value="Genomic_DNA"/>
</dbReference>
<comment type="caution">
    <text evidence="2">The sequence shown here is derived from an EMBL/GenBank/DDBJ whole genome shotgun (WGS) entry which is preliminary data.</text>
</comment>
<keyword evidence="1" id="KW-0812">Transmembrane</keyword>
<proteinExistence type="predicted"/>
<protein>
    <submittedName>
        <fullName evidence="2">Uncharacterized protein</fullName>
    </submittedName>
</protein>
<evidence type="ECO:0000256" key="1">
    <source>
        <dbReference type="SAM" id="Phobius"/>
    </source>
</evidence>
<gene>
    <name evidence="2" type="ORF">HEB94_007120</name>
</gene>
<evidence type="ECO:0000313" key="2">
    <source>
        <dbReference type="EMBL" id="MBE1610272.1"/>
    </source>
</evidence>
<organism evidence="2 3">
    <name type="scientific">Actinopolymorpha pittospori</name>
    <dbReference type="NCBI Taxonomy" id="648752"/>
    <lineage>
        <taxon>Bacteria</taxon>
        <taxon>Bacillati</taxon>
        <taxon>Actinomycetota</taxon>
        <taxon>Actinomycetes</taxon>
        <taxon>Propionibacteriales</taxon>
        <taxon>Actinopolymorphaceae</taxon>
        <taxon>Actinopolymorpha</taxon>
    </lineage>
</organism>
<keyword evidence="3" id="KW-1185">Reference proteome</keyword>
<keyword evidence="1" id="KW-1133">Transmembrane helix</keyword>
<evidence type="ECO:0000313" key="3">
    <source>
        <dbReference type="Proteomes" id="UP000638648"/>
    </source>
</evidence>
<sequence length="68" mass="6826">MMSVLASEWTKLRTVSATRWAPVAAFTAVPALAALVALTRSLQPDDTILGGALTGAVVGQLGAASSVS</sequence>
<dbReference type="Proteomes" id="UP000638648">
    <property type="component" value="Unassembled WGS sequence"/>
</dbReference>
<name>A0A927N798_9ACTN</name>
<keyword evidence="1" id="KW-0472">Membrane</keyword>
<feature type="transmembrane region" description="Helical" evidence="1">
    <location>
        <begin position="20"/>
        <end position="38"/>
    </location>
</feature>
<dbReference type="AlphaFoldDB" id="A0A927N798"/>